<name>A0AA38RY78_9PEZI</name>
<dbReference type="PRINTS" id="PR00465">
    <property type="entry name" value="EP450IV"/>
</dbReference>
<evidence type="ECO:0000256" key="2">
    <source>
        <dbReference type="ARBA" id="ARBA00010617"/>
    </source>
</evidence>
<keyword evidence="10" id="KW-1185">Reference proteome</keyword>
<dbReference type="PROSITE" id="PS00086">
    <property type="entry name" value="CYTOCHROME_P450"/>
    <property type="match status" value="1"/>
</dbReference>
<dbReference type="Gene3D" id="1.10.630.10">
    <property type="entry name" value="Cytochrome P450"/>
    <property type="match status" value="1"/>
</dbReference>
<keyword evidence="7" id="KW-0560">Oxidoreductase</keyword>
<reference evidence="9" key="1">
    <citation type="submission" date="2022-07" db="EMBL/GenBank/DDBJ databases">
        <title>Fungi with potential for degradation of polypropylene.</title>
        <authorList>
            <person name="Gostincar C."/>
        </authorList>
    </citation>
    <scope>NUCLEOTIDE SEQUENCE</scope>
    <source>
        <strain evidence="9">EXF-13287</strain>
    </source>
</reference>
<comment type="cofactor">
    <cofactor evidence="1 6">
        <name>heme</name>
        <dbReference type="ChEBI" id="CHEBI:30413"/>
    </cofactor>
</comment>
<comment type="similarity">
    <text evidence="2 7">Belongs to the cytochrome P450 family.</text>
</comment>
<keyword evidence="3 6" id="KW-0479">Metal-binding</keyword>
<dbReference type="EMBL" id="JANBVN010000069">
    <property type="protein sequence ID" value="KAJ9150593.1"/>
    <property type="molecule type" value="Genomic_DNA"/>
</dbReference>
<dbReference type="InterPro" id="IPR001128">
    <property type="entry name" value="Cyt_P450"/>
</dbReference>
<dbReference type="GO" id="GO:0005506">
    <property type="term" value="F:iron ion binding"/>
    <property type="evidence" value="ECO:0007669"/>
    <property type="project" value="InterPro"/>
</dbReference>
<dbReference type="GO" id="GO:0020037">
    <property type="term" value="F:heme binding"/>
    <property type="evidence" value="ECO:0007669"/>
    <property type="project" value="InterPro"/>
</dbReference>
<comment type="caution">
    <text evidence="9">The sequence shown here is derived from an EMBL/GenBank/DDBJ whole genome shotgun (WGS) entry which is preliminary data.</text>
</comment>
<dbReference type="CDD" id="cd11040">
    <property type="entry name" value="CYP7_CYP8-like"/>
    <property type="match status" value="1"/>
</dbReference>
<evidence type="ECO:0000313" key="10">
    <source>
        <dbReference type="Proteomes" id="UP001174691"/>
    </source>
</evidence>
<dbReference type="InterPro" id="IPR017972">
    <property type="entry name" value="Cyt_P450_CS"/>
</dbReference>
<evidence type="ECO:0000256" key="3">
    <source>
        <dbReference type="ARBA" id="ARBA00022723"/>
    </source>
</evidence>
<evidence type="ECO:0000256" key="1">
    <source>
        <dbReference type="ARBA" id="ARBA00001971"/>
    </source>
</evidence>
<dbReference type="Pfam" id="PF00067">
    <property type="entry name" value="p450"/>
    <property type="match status" value="1"/>
</dbReference>
<evidence type="ECO:0000313" key="9">
    <source>
        <dbReference type="EMBL" id="KAJ9150593.1"/>
    </source>
</evidence>
<keyword evidence="8" id="KW-0812">Transmembrane</keyword>
<feature type="binding site" description="axial binding residue" evidence="6">
    <location>
        <position position="470"/>
    </location>
    <ligand>
        <name>heme</name>
        <dbReference type="ChEBI" id="CHEBI:30413"/>
    </ligand>
    <ligandPart>
        <name>Fe</name>
        <dbReference type="ChEBI" id="CHEBI:18248"/>
    </ligandPart>
</feature>
<organism evidence="9 10">
    <name type="scientific">Coniochaeta hoffmannii</name>
    <dbReference type="NCBI Taxonomy" id="91930"/>
    <lineage>
        <taxon>Eukaryota</taxon>
        <taxon>Fungi</taxon>
        <taxon>Dikarya</taxon>
        <taxon>Ascomycota</taxon>
        <taxon>Pezizomycotina</taxon>
        <taxon>Sordariomycetes</taxon>
        <taxon>Sordariomycetidae</taxon>
        <taxon>Coniochaetales</taxon>
        <taxon>Coniochaetaceae</taxon>
        <taxon>Coniochaeta</taxon>
    </lineage>
</organism>
<evidence type="ECO:0000256" key="4">
    <source>
        <dbReference type="ARBA" id="ARBA00023004"/>
    </source>
</evidence>
<dbReference type="SUPFAM" id="SSF48264">
    <property type="entry name" value="Cytochrome P450"/>
    <property type="match status" value="1"/>
</dbReference>
<dbReference type="InterPro" id="IPR036396">
    <property type="entry name" value="Cyt_P450_sf"/>
</dbReference>
<dbReference type="GO" id="GO:0004497">
    <property type="term" value="F:monooxygenase activity"/>
    <property type="evidence" value="ECO:0007669"/>
    <property type="project" value="UniProtKB-KW"/>
</dbReference>
<proteinExistence type="inferred from homology"/>
<dbReference type="AlphaFoldDB" id="A0AA38RY78"/>
<accession>A0AA38RY78</accession>
<keyword evidence="4 6" id="KW-0408">Iron</keyword>
<evidence type="ECO:0000256" key="5">
    <source>
        <dbReference type="ARBA" id="ARBA00023033"/>
    </source>
</evidence>
<evidence type="ECO:0000256" key="8">
    <source>
        <dbReference type="SAM" id="Phobius"/>
    </source>
</evidence>
<sequence length="540" mass="60320">MPFHPDAGASSSWEEPLLGLYLSAAVAVLFVSSTVILRQIMMRPAFDPREPPLVKPAVPIVGHLLGIMRHRVHYFSLVYIRNKFPVVTLPMPRKNMYVIFSAPMQQVAMRSSSMAANASTVDLIPRLFGVRKESLESWLGKDGVHEDMTPNMMKIFGTTLSGDSLNEMTSATLAEVGKILNGIGKDGLQIDNLYMWLRYHISHAVSVALFGTKHNPYHNSPEIIDAQWDFEAGLGPLVLGFLPSIIARSAYLARKKVHEALRPYYENNHDQGPDVSDLIKQRGQLFRQWHTSVDQLSKNEISMMLAATTNTIPSMFWYFAHVWTRPSLVSDLRAEVSKALGLPSPYTPPPGTTTTTTTTTITINFSKLDATCPLLGSCYREAVRLSSHILTLRKVGSDMTLTDGSRTYLLKAGNDVMIPAKVVHREPTTWGADVEGFDGYRFLPDPSGDKEVDRLKKMSFVPFGGGKHYCPGRHFAFAENLAVMAAVLMGFEVEGLDRDKLRMEDSKMGQAAKPVPGWHGGPCVLRRRERWEKVEWKFVK</sequence>
<keyword evidence="5 7" id="KW-0503">Monooxygenase</keyword>
<feature type="transmembrane region" description="Helical" evidence="8">
    <location>
        <begin position="20"/>
        <end position="37"/>
    </location>
</feature>
<dbReference type="InterPro" id="IPR053007">
    <property type="entry name" value="CYP450_monoxygenase_sec-met"/>
</dbReference>
<gene>
    <name evidence="9" type="ORF">NKR19_g5208</name>
</gene>
<dbReference type="Proteomes" id="UP001174691">
    <property type="component" value="Unassembled WGS sequence"/>
</dbReference>
<evidence type="ECO:0000256" key="7">
    <source>
        <dbReference type="RuleBase" id="RU000461"/>
    </source>
</evidence>
<dbReference type="InterPro" id="IPR002403">
    <property type="entry name" value="Cyt_P450_E_grp-IV"/>
</dbReference>
<protein>
    <submittedName>
        <fullName evidence="9">Cytochrome P450</fullName>
    </submittedName>
</protein>
<keyword evidence="6 7" id="KW-0349">Heme</keyword>
<evidence type="ECO:0000256" key="6">
    <source>
        <dbReference type="PIRSR" id="PIRSR602403-1"/>
    </source>
</evidence>
<dbReference type="GO" id="GO:0016705">
    <property type="term" value="F:oxidoreductase activity, acting on paired donors, with incorporation or reduction of molecular oxygen"/>
    <property type="evidence" value="ECO:0007669"/>
    <property type="project" value="InterPro"/>
</dbReference>
<dbReference type="PANTHER" id="PTHR47582:SF1">
    <property type="entry name" value="P450, PUTATIVE (EUROFUNG)-RELATED"/>
    <property type="match status" value="1"/>
</dbReference>
<keyword evidence="8" id="KW-1133">Transmembrane helix</keyword>
<keyword evidence="8" id="KW-0472">Membrane</keyword>
<dbReference type="PANTHER" id="PTHR47582">
    <property type="entry name" value="P450, PUTATIVE (EUROFUNG)-RELATED"/>
    <property type="match status" value="1"/>
</dbReference>